<name>A0ABD5PLW4_9EURY</name>
<evidence type="ECO:0000313" key="3">
    <source>
        <dbReference type="Proteomes" id="UP001595898"/>
    </source>
</evidence>
<dbReference type="CDD" id="cd00291">
    <property type="entry name" value="SirA_YedF_YeeD"/>
    <property type="match status" value="1"/>
</dbReference>
<dbReference type="InterPro" id="IPR036868">
    <property type="entry name" value="TusA-like_sf"/>
</dbReference>
<reference evidence="2 3" key="1">
    <citation type="journal article" date="2019" name="Int. J. Syst. Evol. Microbiol.">
        <title>The Global Catalogue of Microorganisms (GCM) 10K type strain sequencing project: providing services to taxonomists for standard genome sequencing and annotation.</title>
        <authorList>
            <consortium name="The Broad Institute Genomics Platform"/>
            <consortium name="The Broad Institute Genome Sequencing Center for Infectious Disease"/>
            <person name="Wu L."/>
            <person name="Ma J."/>
        </authorList>
    </citation>
    <scope>NUCLEOTIDE SEQUENCE [LARGE SCALE GENOMIC DNA]</scope>
    <source>
        <strain evidence="2 3">WLHS5</strain>
    </source>
</reference>
<dbReference type="Pfam" id="PF01206">
    <property type="entry name" value="TusA"/>
    <property type="match status" value="1"/>
</dbReference>
<protein>
    <submittedName>
        <fullName evidence="2">Sulfurtransferase TusA family protein</fullName>
    </submittedName>
</protein>
<proteinExistence type="predicted"/>
<comment type="caution">
    <text evidence="2">The sequence shown here is derived from an EMBL/GenBank/DDBJ whole genome shotgun (WGS) entry which is preliminary data.</text>
</comment>
<feature type="domain" description="UPF0033" evidence="1">
    <location>
        <begin position="2"/>
        <end position="61"/>
    </location>
</feature>
<dbReference type="Gene3D" id="3.30.110.40">
    <property type="entry name" value="TusA-like domain"/>
    <property type="match status" value="1"/>
</dbReference>
<keyword evidence="3" id="KW-1185">Reference proteome</keyword>
<evidence type="ECO:0000313" key="2">
    <source>
        <dbReference type="EMBL" id="MFC4541443.1"/>
    </source>
</evidence>
<gene>
    <name evidence="2" type="ORF">ACFO5R_05825</name>
</gene>
<dbReference type="RefSeq" id="WP_250139572.1">
    <property type="nucleotide sequence ID" value="NZ_JALIQP010000001.1"/>
</dbReference>
<sequence>MQIDVSGMVCPQPVSIVRCCLAELEPGDELVVTGDYPPAERSIRRTCYKHGYAVADADDDGTASNADAVDADADGAKTFSLRIRVTDRAASRADEAESAH</sequence>
<dbReference type="AlphaFoldDB" id="A0ABD5PLW4"/>
<dbReference type="Proteomes" id="UP001595898">
    <property type="component" value="Unassembled WGS sequence"/>
</dbReference>
<dbReference type="SUPFAM" id="SSF64307">
    <property type="entry name" value="SirA-like"/>
    <property type="match status" value="1"/>
</dbReference>
<dbReference type="InterPro" id="IPR001455">
    <property type="entry name" value="TusA-like"/>
</dbReference>
<accession>A0ABD5PLW4</accession>
<organism evidence="2 3">
    <name type="scientific">Halosolutus amylolyticus</name>
    <dbReference type="NCBI Taxonomy" id="2932267"/>
    <lineage>
        <taxon>Archaea</taxon>
        <taxon>Methanobacteriati</taxon>
        <taxon>Methanobacteriota</taxon>
        <taxon>Stenosarchaea group</taxon>
        <taxon>Halobacteria</taxon>
        <taxon>Halobacteriales</taxon>
        <taxon>Natrialbaceae</taxon>
        <taxon>Halosolutus</taxon>
    </lineage>
</organism>
<evidence type="ECO:0000259" key="1">
    <source>
        <dbReference type="Pfam" id="PF01206"/>
    </source>
</evidence>
<dbReference type="EMBL" id="JBHSFA010000002">
    <property type="protein sequence ID" value="MFC4541443.1"/>
    <property type="molecule type" value="Genomic_DNA"/>
</dbReference>